<name>A0AB73BW66_9FUSO</name>
<evidence type="ECO:0000259" key="2">
    <source>
        <dbReference type="Pfam" id="PF13439"/>
    </source>
</evidence>
<dbReference type="InterPro" id="IPR001296">
    <property type="entry name" value="Glyco_trans_1"/>
</dbReference>
<organism evidence="3 4">
    <name type="scientific">Fusobacterium necrophorum BL</name>
    <dbReference type="NCBI Taxonomy" id="1441732"/>
    <lineage>
        <taxon>Bacteria</taxon>
        <taxon>Fusobacteriati</taxon>
        <taxon>Fusobacteriota</taxon>
        <taxon>Fusobacteriia</taxon>
        <taxon>Fusobacteriales</taxon>
        <taxon>Fusobacteriaceae</taxon>
        <taxon>Fusobacterium</taxon>
    </lineage>
</organism>
<dbReference type="EMBL" id="JAAC01000092">
    <property type="protein sequence ID" value="KDE63199.1"/>
    <property type="molecule type" value="Genomic_DNA"/>
</dbReference>
<dbReference type="RefSeq" id="WP_051611741.1">
    <property type="nucleotide sequence ID" value="NZ_JAAC01000092.1"/>
</dbReference>
<dbReference type="Gene3D" id="3.40.50.2000">
    <property type="entry name" value="Glycogen Phosphorylase B"/>
    <property type="match status" value="2"/>
</dbReference>
<gene>
    <name evidence="3" type="ORF">FUSO3_06030</name>
</gene>
<evidence type="ECO:0000259" key="1">
    <source>
        <dbReference type="Pfam" id="PF00534"/>
    </source>
</evidence>
<dbReference type="SUPFAM" id="SSF53756">
    <property type="entry name" value="UDP-Glycosyltransferase/glycogen phosphorylase"/>
    <property type="match status" value="1"/>
</dbReference>
<proteinExistence type="predicted"/>
<dbReference type="AlphaFoldDB" id="A0AB73BW66"/>
<evidence type="ECO:0000313" key="4">
    <source>
        <dbReference type="Proteomes" id="UP000027473"/>
    </source>
</evidence>
<dbReference type="PANTHER" id="PTHR45947">
    <property type="entry name" value="SULFOQUINOVOSYL TRANSFERASE SQD2"/>
    <property type="match status" value="1"/>
</dbReference>
<dbReference type="PANTHER" id="PTHR45947:SF3">
    <property type="entry name" value="SULFOQUINOVOSYL TRANSFERASE SQD2"/>
    <property type="match status" value="1"/>
</dbReference>
<dbReference type="Pfam" id="PF00534">
    <property type="entry name" value="Glycos_transf_1"/>
    <property type="match status" value="1"/>
</dbReference>
<dbReference type="GO" id="GO:0016757">
    <property type="term" value="F:glycosyltransferase activity"/>
    <property type="evidence" value="ECO:0007669"/>
    <property type="project" value="InterPro"/>
</dbReference>
<protein>
    <recommendedName>
        <fullName evidence="5">Glycosyltransferase</fullName>
    </recommendedName>
</protein>
<evidence type="ECO:0008006" key="5">
    <source>
        <dbReference type="Google" id="ProtNLM"/>
    </source>
</evidence>
<sequence length="367" mass="43727">MKILHICNDYFGTKLYKKLFDNLSTRNHTNLIYIFLKKDVIIKQNEIEKNIVISKCYGKILRFFYFLKQRKIFKELEHKIKIHNFDIIHAHTLFSNGDIAYRIKMKYKIPYIVAIRNTDINIFFKYLFFLRKHGIKIMENADKIIFLSPTYKKECLNRYISAKYKEKFEKKMCIIPNGIDSFWIENLIIGKKKHEELRLIYVGSIDRNKNVKTTIMACKELRKKGYNVKFTIIGDIIVKTINLNESFINYIPFCSKEKIKEYLSKNDIFVMPSKYETFGLVYAEALSQGLPIIYTKGQGFDEQIPEGIVGHSVRYDDIEEIVRKIILIYENYEKYSNNIKNFIHNFDWINISREYSNIYNDINGGKL</sequence>
<dbReference type="Proteomes" id="UP000027473">
    <property type="component" value="Unassembled WGS sequence"/>
</dbReference>
<feature type="domain" description="Glycosyl transferase family 1" evidence="1">
    <location>
        <begin position="191"/>
        <end position="341"/>
    </location>
</feature>
<dbReference type="InterPro" id="IPR028098">
    <property type="entry name" value="Glyco_trans_4-like_N"/>
</dbReference>
<accession>A0AB73BW66</accession>
<reference evidence="3 4" key="1">
    <citation type="submission" date="2014-01" db="EMBL/GenBank/DDBJ databases">
        <title>Comparative genomics of Fusobacterium necrophorum wild isolates.</title>
        <authorList>
            <person name="Kittichotirat W."/>
            <person name="Bumgarner R.E."/>
            <person name="Lawrence P."/>
        </authorList>
    </citation>
    <scope>NUCLEOTIDE SEQUENCE [LARGE SCALE GENOMIC DNA]</scope>
    <source>
        <strain evidence="3 4">BL</strain>
    </source>
</reference>
<dbReference type="Pfam" id="PF13439">
    <property type="entry name" value="Glyco_transf_4"/>
    <property type="match status" value="1"/>
</dbReference>
<feature type="domain" description="Glycosyltransferase subfamily 4-like N-terminal" evidence="2">
    <location>
        <begin position="73"/>
        <end position="180"/>
    </location>
</feature>
<dbReference type="InterPro" id="IPR050194">
    <property type="entry name" value="Glycosyltransferase_grp1"/>
</dbReference>
<evidence type="ECO:0000313" key="3">
    <source>
        <dbReference type="EMBL" id="KDE63199.1"/>
    </source>
</evidence>
<dbReference type="CDD" id="cd03801">
    <property type="entry name" value="GT4_PimA-like"/>
    <property type="match status" value="1"/>
</dbReference>
<comment type="caution">
    <text evidence="3">The sequence shown here is derived from an EMBL/GenBank/DDBJ whole genome shotgun (WGS) entry which is preliminary data.</text>
</comment>